<dbReference type="AlphaFoldDB" id="A0A2D0L0S5"/>
<reference evidence="2 3" key="1">
    <citation type="journal article" date="2017" name="Nat. Microbiol.">
        <title>Natural product diversity associated with the nematode symbionts Photorhabdus and Xenorhabdus.</title>
        <authorList>
            <person name="Tobias N.J."/>
            <person name="Wolff H."/>
            <person name="Djahanschiri B."/>
            <person name="Grundmann F."/>
            <person name="Kronenwerth M."/>
            <person name="Shi Y.M."/>
            <person name="Simonyi S."/>
            <person name="Grun P."/>
            <person name="Shapiro-Ilan D."/>
            <person name="Pidot S.J."/>
            <person name="Stinear T.P."/>
            <person name="Ebersberger I."/>
            <person name="Bode H.B."/>
        </authorList>
    </citation>
    <scope>NUCLEOTIDE SEQUENCE [LARGE SCALE GENOMIC DNA]</scope>
    <source>
        <strain evidence="2 3">DSM 17907</strain>
    </source>
</reference>
<evidence type="ECO:0000256" key="1">
    <source>
        <dbReference type="SAM" id="MobiDB-lite"/>
    </source>
</evidence>
<dbReference type="Proteomes" id="UP000221101">
    <property type="component" value="Unassembled WGS sequence"/>
</dbReference>
<protein>
    <submittedName>
        <fullName evidence="2">Phage tail tape measure protein</fullName>
    </submittedName>
</protein>
<feature type="region of interest" description="Disordered" evidence="1">
    <location>
        <begin position="99"/>
        <end position="120"/>
    </location>
</feature>
<accession>A0A2D0L0S5</accession>
<name>A0A2D0L0S5_9GAMM</name>
<sequence length="120" mass="13112">MGEYGPELINGPARVTSRRQTAALASMAAAALSVGTLSTASAQHAPLHPYSLPAAEYSRPTISVASPIQYSDRSAYEIHIHATPTQSPQDIARMVADEIDRRERQQRARARSAFSDREDY</sequence>
<organism evidence="2 3">
    <name type="scientific">Xenorhabdus kozodoii</name>
    <dbReference type="NCBI Taxonomy" id="351676"/>
    <lineage>
        <taxon>Bacteria</taxon>
        <taxon>Pseudomonadati</taxon>
        <taxon>Pseudomonadota</taxon>
        <taxon>Gammaproteobacteria</taxon>
        <taxon>Enterobacterales</taxon>
        <taxon>Morganellaceae</taxon>
        <taxon>Xenorhabdus</taxon>
    </lineage>
</organism>
<dbReference type="EMBL" id="NJCX01000035">
    <property type="protein sequence ID" value="PHM69252.1"/>
    <property type="molecule type" value="Genomic_DNA"/>
</dbReference>
<proteinExistence type="predicted"/>
<gene>
    <name evidence="2" type="ORF">Xkoz_03484</name>
</gene>
<evidence type="ECO:0000313" key="3">
    <source>
        <dbReference type="Proteomes" id="UP000221101"/>
    </source>
</evidence>
<comment type="caution">
    <text evidence="2">The sequence shown here is derived from an EMBL/GenBank/DDBJ whole genome shotgun (WGS) entry which is preliminary data.</text>
</comment>
<keyword evidence="3" id="KW-1185">Reference proteome</keyword>
<evidence type="ECO:0000313" key="2">
    <source>
        <dbReference type="EMBL" id="PHM69252.1"/>
    </source>
</evidence>